<evidence type="ECO:0000313" key="3">
    <source>
        <dbReference type="Proteomes" id="UP000245647"/>
    </source>
</evidence>
<gene>
    <name evidence="2" type="ORF">DDR33_13725</name>
</gene>
<dbReference type="Proteomes" id="UP000245647">
    <property type="component" value="Unassembled WGS sequence"/>
</dbReference>
<dbReference type="InterPro" id="IPR029039">
    <property type="entry name" value="Flavoprotein-like_sf"/>
</dbReference>
<dbReference type="AlphaFoldDB" id="A0A2U2PFS6"/>
<proteinExistence type="predicted"/>
<dbReference type="RefSeq" id="WP_109416363.1">
    <property type="nucleotide sequence ID" value="NZ_QEAS01000010.1"/>
</dbReference>
<accession>A0A2U2PFS6</accession>
<name>A0A2U2PFS6_9SPHI</name>
<keyword evidence="3" id="KW-1185">Reference proteome</keyword>
<reference evidence="2 3" key="1">
    <citation type="submission" date="2018-04" db="EMBL/GenBank/DDBJ databases">
        <title>Pedobacter chongqingensis sp. nov., isolated from a rottenly hemp rope.</title>
        <authorList>
            <person name="Cai Y."/>
        </authorList>
    </citation>
    <scope>NUCLEOTIDE SEQUENCE [LARGE SCALE GENOMIC DNA]</scope>
    <source>
        <strain evidence="2 3">FJ4-8</strain>
    </source>
</reference>
<dbReference type="GO" id="GO:0016491">
    <property type="term" value="F:oxidoreductase activity"/>
    <property type="evidence" value="ECO:0007669"/>
    <property type="project" value="InterPro"/>
</dbReference>
<dbReference type="InterPro" id="IPR050712">
    <property type="entry name" value="NAD(P)H-dep_reductase"/>
</dbReference>
<dbReference type="Gene3D" id="3.40.50.360">
    <property type="match status" value="1"/>
</dbReference>
<evidence type="ECO:0000259" key="1">
    <source>
        <dbReference type="Pfam" id="PF03358"/>
    </source>
</evidence>
<dbReference type="InterPro" id="IPR005025">
    <property type="entry name" value="FMN_Rdtase-like_dom"/>
</dbReference>
<dbReference type="EMBL" id="QEAS01000010">
    <property type="protein sequence ID" value="PWG80246.1"/>
    <property type="molecule type" value="Genomic_DNA"/>
</dbReference>
<comment type="caution">
    <text evidence="2">The sequence shown here is derived from an EMBL/GenBank/DDBJ whole genome shotgun (WGS) entry which is preliminary data.</text>
</comment>
<dbReference type="OrthoDB" id="9812295at2"/>
<sequence length="188" mass="21212">MFNLKIINSTTRPGRKGPVIAAWIAETAKKHPEFNIELLDLGEINLPMMDEPSHPRLQKYEHQHTKDWSAKINEADAFIMVTAEYNFAFPAPLKNALDYLAHEWAYKPVGIVSYGGASGGTRSAQMLKQVLTTLKMVPLVETVALPFYNQFLTQDDQFNPNEITAKAAEDMLNELVRWAEALKPLRGK</sequence>
<feature type="domain" description="NADPH-dependent FMN reductase-like" evidence="1">
    <location>
        <begin position="6"/>
        <end position="149"/>
    </location>
</feature>
<evidence type="ECO:0000313" key="2">
    <source>
        <dbReference type="EMBL" id="PWG80246.1"/>
    </source>
</evidence>
<organism evidence="2 3">
    <name type="scientific">Pararcticibacter amylolyticus</name>
    <dbReference type="NCBI Taxonomy" id="2173175"/>
    <lineage>
        <taxon>Bacteria</taxon>
        <taxon>Pseudomonadati</taxon>
        <taxon>Bacteroidota</taxon>
        <taxon>Sphingobacteriia</taxon>
        <taxon>Sphingobacteriales</taxon>
        <taxon>Sphingobacteriaceae</taxon>
        <taxon>Pararcticibacter</taxon>
    </lineage>
</organism>
<dbReference type="GO" id="GO:0010181">
    <property type="term" value="F:FMN binding"/>
    <property type="evidence" value="ECO:0007669"/>
    <property type="project" value="TreeGrafter"/>
</dbReference>
<dbReference type="PANTHER" id="PTHR30543:SF21">
    <property type="entry name" value="NAD(P)H-DEPENDENT FMN REDUCTASE LOT6"/>
    <property type="match status" value="1"/>
</dbReference>
<dbReference type="GO" id="GO:0005829">
    <property type="term" value="C:cytosol"/>
    <property type="evidence" value="ECO:0007669"/>
    <property type="project" value="TreeGrafter"/>
</dbReference>
<dbReference type="SUPFAM" id="SSF52218">
    <property type="entry name" value="Flavoproteins"/>
    <property type="match status" value="1"/>
</dbReference>
<dbReference type="Pfam" id="PF03358">
    <property type="entry name" value="FMN_red"/>
    <property type="match status" value="1"/>
</dbReference>
<dbReference type="PANTHER" id="PTHR30543">
    <property type="entry name" value="CHROMATE REDUCTASE"/>
    <property type="match status" value="1"/>
</dbReference>
<protein>
    <submittedName>
        <fullName evidence="2">NADPH-dependent FMN reductase</fullName>
    </submittedName>
</protein>